<dbReference type="Gene3D" id="2.30.42.10">
    <property type="match status" value="1"/>
</dbReference>
<keyword evidence="10 16" id="KW-0482">Metalloprotease</keyword>
<evidence type="ECO:0000256" key="1">
    <source>
        <dbReference type="ARBA" id="ARBA00001947"/>
    </source>
</evidence>
<evidence type="ECO:0000256" key="9">
    <source>
        <dbReference type="ARBA" id="ARBA00022989"/>
    </source>
</evidence>
<evidence type="ECO:0000256" key="10">
    <source>
        <dbReference type="ARBA" id="ARBA00023049"/>
    </source>
</evidence>
<keyword evidence="8" id="KW-0862">Zinc</keyword>
<dbReference type="SUPFAM" id="SSF50156">
    <property type="entry name" value="PDZ domain-like"/>
    <property type="match status" value="1"/>
</dbReference>
<dbReference type="GO" id="GO:0006508">
    <property type="term" value="P:proteolysis"/>
    <property type="evidence" value="ECO:0007669"/>
    <property type="project" value="UniProtKB-KW"/>
</dbReference>
<comment type="caution">
    <text evidence="16">The sequence shown here is derived from an EMBL/GenBank/DDBJ whole genome shotgun (WGS) entry which is preliminary data.</text>
</comment>
<evidence type="ECO:0000256" key="4">
    <source>
        <dbReference type="ARBA" id="ARBA00019897"/>
    </source>
</evidence>
<evidence type="ECO:0000313" key="16">
    <source>
        <dbReference type="EMBL" id="RVW03636.1"/>
    </source>
</evidence>
<dbReference type="InterPro" id="IPR008915">
    <property type="entry name" value="Peptidase_M50"/>
</dbReference>
<keyword evidence="5 16" id="KW-0645">Protease</keyword>
<evidence type="ECO:0000256" key="2">
    <source>
        <dbReference type="ARBA" id="ARBA00004141"/>
    </source>
</evidence>
<evidence type="ECO:0000256" key="6">
    <source>
        <dbReference type="ARBA" id="ARBA00022692"/>
    </source>
</evidence>
<protein>
    <recommendedName>
        <fullName evidence="4">Zinc metalloprotease Rip1</fullName>
    </recommendedName>
    <alternativeName>
        <fullName evidence="12">S2P endopeptidase</fullName>
    </alternativeName>
    <alternativeName>
        <fullName evidence="13">Site-2-type intramembrane protease</fullName>
    </alternativeName>
</protein>
<feature type="transmembrane region" description="Helical" evidence="14">
    <location>
        <begin position="322"/>
        <end position="340"/>
    </location>
</feature>
<dbReference type="RefSeq" id="WP_127947235.1">
    <property type="nucleotide sequence ID" value="NZ_RKLN01000003.1"/>
</dbReference>
<feature type="domain" description="PDZ" evidence="15">
    <location>
        <begin position="159"/>
        <end position="205"/>
    </location>
</feature>
<sequence length="410" mass="43457">MVFALGVTLFALGIGLSIALHEAGHMWSAKALGMKVRRYYIGFGPKIFSFRRGETEYGLKAIPAGGFCDIAGMTAIDELAPDEVDRAMYKQKAWKRIVVMSAGIAMNFALGFMLIVVLAVGWGLPNTETRAVVESTTCVSPTQAGRDDDYALSECSGVGPAAEAGIRVGDVITAVNGQETATFGDLVDATQPLSGTADFTVDRDGQTLVIPVQIQQAQRWVNPPGSTVEDPLPPVSAEVGAIGVGGPPRTVQYAFLPAVPASLSYTGDLFVQTAHALTQMPGKVADLWTAVTGGERAIDTPVSVVGASVIGGEFAERGIWEAFVLLLATLNFFLGMFNLLPLLPLDGGHIAVTVYEKFRNSIRKVRGLAAGAPVDYMKLMPLTYVFVVLGGAYMILALTADIVNPIQLFP</sequence>
<name>A0A3S3E1C9_9NOCA</name>
<evidence type="ECO:0000256" key="3">
    <source>
        <dbReference type="ARBA" id="ARBA00007931"/>
    </source>
</evidence>
<dbReference type="Proteomes" id="UP000284333">
    <property type="component" value="Unassembled WGS sequence"/>
</dbReference>
<gene>
    <name evidence="16" type="ORF">EF834_11135</name>
</gene>
<evidence type="ECO:0000256" key="5">
    <source>
        <dbReference type="ARBA" id="ARBA00022670"/>
    </source>
</evidence>
<dbReference type="GO" id="GO:0004222">
    <property type="term" value="F:metalloendopeptidase activity"/>
    <property type="evidence" value="ECO:0007669"/>
    <property type="project" value="InterPro"/>
</dbReference>
<feature type="transmembrane region" description="Helical" evidence="14">
    <location>
        <begin position="382"/>
        <end position="403"/>
    </location>
</feature>
<dbReference type="InterPro" id="IPR001478">
    <property type="entry name" value="PDZ"/>
</dbReference>
<accession>A0A3S3E1C9</accession>
<evidence type="ECO:0000256" key="13">
    <source>
        <dbReference type="ARBA" id="ARBA00033476"/>
    </source>
</evidence>
<keyword evidence="7" id="KW-0378">Hydrolase</keyword>
<keyword evidence="9 14" id="KW-1133">Transmembrane helix</keyword>
<comment type="similarity">
    <text evidence="3">Belongs to the peptidase M50B family.</text>
</comment>
<dbReference type="CDD" id="cd06163">
    <property type="entry name" value="S2P-M50_PDZ_RseP-like"/>
    <property type="match status" value="1"/>
</dbReference>
<feature type="transmembrane region" description="Helical" evidence="14">
    <location>
        <begin position="97"/>
        <end position="120"/>
    </location>
</feature>
<comment type="subcellular location">
    <subcellularLocation>
        <location evidence="2">Membrane</location>
        <topology evidence="2">Multi-pass membrane protein</topology>
    </subcellularLocation>
</comment>
<keyword evidence="11 14" id="KW-0472">Membrane</keyword>
<proteinExistence type="inferred from homology"/>
<keyword evidence="6 14" id="KW-0812">Transmembrane</keyword>
<evidence type="ECO:0000256" key="12">
    <source>
        <dbReference type="ARBA" id="ARBA00032214"/>
    </source>
</evidence>
<organism evidence="16 17">
    <name type="scientific">Rhodococcus spongiicola</name>
    <dbReference type="NCBI Taxonomy" id="2487352"/>
    <lineage>
        <taxon>Bacteria</taxon>
        <taxon>Bacillati</taxon>
        <taxon>Actinomycetota</taxon>
        <taxon>Actinomycetes</taxon>
        <taxon>Mycobacteriales</taxon>
        <taxon>Nocardiaceae</taxon>
        <taxon>Rhodococcus</taxon>
    </lineage>
</organism>
<evidence type="ECO:0000313" key="17">
    <source>
        <dbReference type="Proteomes" id="UP000284333"/>
    </source>
</evidence>
<dbReference type="Pfam" id="PF02163">
    <property type="entry name" value="Peptidase_M50"/>
    <property type="match status" value="1"/>
</dbReference>
<dbReference type="AlphaFoldDB" id="A0A3S3E1C9"/>
<keyword evidence="17" id="KW-1185">Reference proteome</keyword>
<evidence type="ECO:0000256" key="14">
    <source>
        <dbReference type="SAM" id="Phobius"/>
    </source>
</evidence>
<dbReference type="OrthoDB" id="9782003at2"/>
<evidence type="ECO:0000259" key="15">
    <source>
        <dbReference type="PROSITE" id="PS50106"/>
    </source>
</evidence>
<comment type="cofactor">
    <cofactor evidence="1">
        <name>Zn(2+)</name>
        <dbReference type="ChEBI" id="CHEBI:29105"/>
    </cofactor>
</comment>
<dbReference type="EMBL" id="RKLN01000003">
    <property type="protein sequence ID" value="RVW03636.1"/>
    <property type="molecule type" value="Genomic_DNA"/>
</dbReference>
<dbReference type="PANTHER" id="PTHR42837">
    <property type="entry name" value="REGULATOR OF SIGMA-E PROTEASE RSEP"/>
    <property type="match status" value="1"/>
</dbReference>
<evidence type="ECO:0000256" key="11">
    <source>
        <dbReference type="ARBA" id="ARBA00023136"/>
    </source>
</evidence>
<dbReference type="InterPro" id="IPR041489">
    <property type="entry name" value="PDZ_6"/>
</dbReference>
<dbReference type="InterPro" id="IPR004387">
    <property type="entry name" value="Pept_M50_Zn"/>
</dbReference>
<dbReference type="GO" id="GO:0016020">
    <property type="term" value="C:membrane"/>
    <property type="evidence" value="ECO:0007669"/>
    <property type="project" value="UniProtKB-SubCell"/>
</dbReference>
<dbReference type="Pfam" id="PF17820">
    <property type="entry name" value="PDZ_6"/>
    <property type="match status" value="1"/>
</dbReference>
<dbReference type="PANTHER" id="PTHR42837:SF2">
    <property type="entry name" value="MEMBRANE METALLOPROTEASE ARASP2, CHLOROPLASTIC-RELATED"/>
    <property type="match status" value="1"/>
</dbReference>
<evidence type="ECO:0000256" key="8">
    <source>
        <dbReference type="ARBA" id="ARBA00022833"/>
    </source>
</evidence>
<reference evidence="16 17" key="1">
    <citation type="submission" date="2018-11" db="EMBL/GenBank/DDBJ databases">
        <title>Rhodococcus spongicola sp. nov. and Rhodococcus xishaensis sp. nov. from marine sponges.</title>
        <authorList>
            <person name="Li L."/>
            <person name="Lin H.W."/>
        </authorList>
    </citation>
    <scope>NUCLEOTIDE SEQUENCE [LARGE SCALE GENOMIC DNA]</scope>
    <source>
        <strain evidence="16 17">LHW50502</strain>
    </source>
</reference>
<dbReference type="PROSITE" id="PS50106">
    <property type="entry name" value="PDZ"/>
    <property type="match status" value="1"/>
</dbReference>
<evidence type="ECO:0000256" key="7">
    <source>
        <dbReference type="ARBA" id="ARBA00022801"/>
    </source>
</evidence>
<dbReference type="InterPro" id="IPR036034">
    <property type="entry name" value="PDZ_sf"/>
</dbReference>